<feature type="compositionally biased region" description="Basic residues" evidence="2">
    <location>
        <begin position="81"/>
        <end position="94"/>
    </location>
</feature>
<dbReference type="EnsemblMetazoa" id="PPAI000686-RA">
    <property type="protein sequence ID" value="PPAI000686-PA"/>
    <property type="gene ID" value="PPAI000686"/>
</dbReference>
<name>A0A1B0D014_PHLPP</name>
<dbReference type="InterPro" id="IPR036860">
    <property type="entry name" value="SH2_dom_sf"/>
</dbReference>
<dbReference type="GO" id="GO:0046854">
    <property type="term" value="P:phosphatidylinositol phosphate biosynthetic process"/>
    <property type="evidence" value="ECO:0007669"/>
    <property type="project" value="TreeGrafter"/>
</dbReference>
<accession>A0A1B0D014</accession>
<dbReference type="Gene3D" id="3.30.505.10">
    <property type="entry name" value="SH2 domain"/>
    <property type="match status" value="1"/>
</dbReference>
<dbReference type="EMBL" id="AJVK01021164">
    <property type="status" value="NOT_ANNOTATED_CDS"/>
    <property type="molecule type" value="Genomic_DNA"/>
</dbReference>
<dbReference type="VEuPathDB" id="VectorBase:PPAPM1_007897"/>
<dbReference type="SUPFAM" id="SSF55550">
    <property type="entry name" value="SH2 domain"/>
    <property type="match status" value="1"/>
</dbReference>
<dbReference type="GO" id="GO:0046935">
    <property type="term" value="F:1-phosphatidylinositol-3-kinase regulator activity"/>
    <property type="evidence" value="ECO:0007669"/>
    <property type="project" value="TreeGrafter"/>
</dbReference>
<dbReference type="GO" id="GO:0005942">
    <property type="term" value="C:phosphatidylinositol 3-kinase complex"/>
    <property type="evidence" value="ECO:0007669"/>
    <property type="project" value="TreeGrafter"/>
</dbReference>
<evidence type="ECO:0000256" key="1">
    <source>
        <dbReference type="ARBA" id="ARBA00022999"/>
    </source>
</evidence>
<keyword evidence="1" id="KW-0727">SH2 domain</keyword>
<dbReference type="PANTHER" id="PTHR10155">
    <property type="entry name" value="PHOSPHATIDYLINOSITOL 3-KINASE REGULATORY SUBUNIT"/>
    <property type="match status" value="1"/>
</dbReference>
<dbReference type="InterPro" id="IPR000980">
    <property type="entry name" value="SH2"/>
</dbReference>
<dbReference type="Pfam" id="PF00017">
    <property type="entry name" value="SH2"/>
    <property type="match status" value="1"/>
</dbReference>
<evidence type="ECO:0000256" key="2">
    <source>
        <dbReference type="SAM" id="MobiDB-lite"/>
    </source>
</evidence>
<organism evidence="3 4">
    <name type="scientific">Phlebotomus papatasi</name>
    <name type="common">Sandfly</name>
    <dbReference type="NCBI Taxonomy" id="29031"/>
    <lineage>
        <taxon>Eukaryota</taxon>
        <taxon>Metazoa</taxon>
        <taxon>Ecdysozoa</taxon>
        <taxon>Arthropoda</taxon>
        <taxon>Hexapoda</taxon>
        <taxon>Insecta</taxon>
        <taxon>Pterygota</taxon>
        <taxon>Neoptera</taxon>
        <taxon>Endopterygota</taxon>
        <taxon>Diptera</taxon>
        <taxon>Nematocera</taxon>
        <taxon>Psychodoidea</taxon>
        <taxon>Psychodidae</taxon>
        <taxon>Phlebotomus</taxon>
        <taxon>Phlebotomus</taxon>
    </lineage>
</organism>
<feature type="compositionally biased region" description="Low complexity" evidence="2">
    <location>
        <begin position="124"/>
        <end position="138"/>
    </location>
</feature>
<keyword evidence="4" id="KW-1185">Reference proteome</keyword>
<dbReference type="VEuPathDB" id="VectorBase:PPAI000686"/>
<proteinExistence type="predicted"/>
<reference evidence="3" key="1">
    <citation type="submission" date="2022-08" db="UniProtKB">
        <authorList>
            <consortium name="EnsemblMetazoa"/>
        </authorList>
    </citation>
    <scope>IDENTIFICATION</scope>
    <source>
        <strain evidence="3">Israel</strain>
    </source>
</reference>
<feature type="compositionally biased region" description="Polar residues" evidence="2">
    <location>
        <begin position="97"/>
        <end position="107"/>
    </location>
</feature>
<sequence length="200" mass="22447">MNNEDGRRLSGGFEAVSAGEDADNPYKFKWFMSLTRRKKGKQSNKENQSDFQGLPDTLTSGPSRRDQLEGPYPGPSIFYTLRKRFKRRFSRPRKSGSLPTFTVDTPSPSQPLPEADLDVPVIPPSGQESPPSSPGAESIPDRTSNIYVNMNEVRDKVMSSERLILAKYGWYWGPLSRNAAQKRLTSQINGSFLVRDSQTD</sequence>
<feature type="region of interest" description="Disordered" evidence="2">
    <location>
        <begin position="1"/>
        <end position="20"/>
    </location>
</feature>
<protein>
    <submittedName>
        <fullName evidence="3">Uncharacterized protein</fullName>
    </submittedName>
</protein>
<dbReference type="PANTHER" id="PTHR10155:SF32">
    <property type="entry name" value="LP02169P"/>
    <property type="match status" value="1"/>
</dbReference>
<feature type="compositionally biased region" description="Polar residues" evidence="2">
    <location>
        <begin position="49"/>
        <end position="62"/>
    </location>
</feature>
<evidence type="ECO:0000313" key="3">
    <source>
        <dbReference type="EnsemblMetazoa" id="PPAI000686-PA"/>
    </source>
</evidence>
<evidence type="ECO:0000313" key="4">
    <source>
        <dbReference type="Proteomes" id="UP000092462"/>
    </source>
</evidence>
<dbReference type="Proteomes" id="UP000092462">
    <property type="component" value="Unassembled WGS sequence"/>
</dbReference>
<dbReference type="AlphaFoldDB" id="A0A1B0D014"/>
<feature type="region of interest" description="Disordered" evidence="2">
    <location>
        <begin position="37"/>
        <end position="143"/>
    </location>
</feature>
<dbReference type="PROSITE" id="PS50001">
    <property type="entry name" value="SH2"/>
    <property type="match status" value="1"/>
</dbReference>